<sequence>LNENISDNIGINISIGSNVGRRNPRRATCAEPTTITDPRDSLDIRDQLSTFLQLLRQDTSVLLENAKPIQRLFRQIRTHLTDELMASLTPAAFIELHYFKVQRAKKRIADRQANRQASAQLDSVKLKAKELKQEIDSLDASLSSDAQIIAEAQGRLNDYPIAIQEKKKELVHSINQMRCQHRQVNDIPGSDEEDLKLIADVG</sequence>
<dbReference type="EnsemblPlants" id="KQL23024">
    <property type="protein sequence ID" value="KQL23024"/>
    <property type="gene ID" value="SETIT_032950mg"/>
</dbReference>
<dbReference type="InParanoid" id="K4A253"/>
<keyword evidence="1" id="KW-0175">Coiled coil</keyword>
<reference evidence="2" key="2">
    <citation type="submission" date="2018-08" db="UniProtKB">
        <authorList>
            <consortium name="EnsemblPlants"/>
        </authorList>
    </citation>
    <scope>IDENTIFICATION</scope>
    <source>
        <strain evidence="2">Yugu1</strain>
    </source>
</reference>
<protein>
    <submittedName>
        <fullName evidence="2">Uncharacterized protein</fullName>
    </submittedName>
</protein>
<keyword evidence="3" id="KW-1185">Reference proteome</keyword>
<dbReference type="AlphaFoldDB" id="K4A253"/>
<name>K4A253_SETIT</name>
<organism evidence="2 3">
    <name type="scientific">Setaria italica</name>
    <name type="common">Foxtail millet</name>
    <name type="synonym">Panicum italicum</name>
    <dbReference type="NCBI Taxonomy" id="4555"/>
    <lineage>
        <taxon>Eukaryota</taxon>
        <taxon>Viridiplantae</taxon>
        <taxon>Streptophyta</taxon>
        <taxon>Embryophyta</taxon>
        <taxon>Tracheophyta</taxon>
        <taxon>Spermatophyta</taxon>
        <taxon>Magnoliopsida</taxon>
        <taxon>Liliopsida</taxon>
        <taxon>Poales</taxon>
        <taxon>Poaceae</taxon>
        <taxon>PACMAD clade</taxon>
        <taxon>Panicoideae</taxon>
        <taxon>Panicodae</taxon>
        <taxon>Paniceae</taxon>
        <taxon>Cenchrinae</taxon>
        <taxon>Setaria</taxon>
    </lineage>
</organism>
<dbReference type="HOGENOM" id="CLU_1368261_0_0_1"/>
<dbReference type="Proteomes" id="UP000004995">
    <property type="component" value="Unassembled WGS sequence"/>
</dbReference>
<evidence type="ECO:0000313" key="3">
    <source>
        <dbReference type="Proteomes" id="UP000004995"/>
    </source>
</evidence>
<accession>K4A253</accession>
<evidence type="ECO:0000313" key="2">
    <source>
        <dbReference type="EnsemblPlants" id="KQL23024"/>
    </source>
</evidence>
<dbReference type="EMBL" id="AGNK02000757">
    <property type="status" value="NOT_ANNOTATED_CDS"/>
    <property type="molecule type" value="Genomic_DNA"/>
</dbReference>
<evidence type="ECO:0000256" key="1">
    <source>
        <dbReference type="SAM" id="Coils"/>
    </source>
</evidence>
<dbReference type="Gramene" id="KQL23024">
    <property type="protein sequence ID" value="KQL23024"/>
    <property type="gene ID" value="SETIT_032950mg"/>
</dbReference>
<reference evidence="3" key="1">
    <citation type="journal article" date="2012" name="Nat. Biotechnol.">
        <title>Reference genome sequence of the model plant Setaria.</title>
        <authorList>
            <person name="Bennetzen J.L."/>
            <person name="Schmutz J."/>
            <person name="Wang H."/>
            <person name="Percifield R."/>
            <person name="Hawkins J."/>
            <person name="Pontaroli A.C."/>
            <person name="Estep M."/>
            <person name="Feng L."/>
            <person name="Vaughn J.N."/>
            <person name="Grimwood J."/>
            <person name="Jenkins J."/>
            <person name="Barry K."/>
            <person name="Lindquist E."/>
            <person name="Hellsten U."/>
            <person name="Deshpande S."/>
            <person name="Wang X."/>
            <person name="Wu X."/>
            <person name="Mitros T."/>
            <person name="Triplett J."/>
            <person name="Yang X."/>
            <person name="Ye C.Y."/>
            <person name="Mauro-Herrera M."/>
            <person name="Wang L."/>
            <person name="Li P."/>
            <person name="Sharma M."/>
            <person name="Sharma R."/>
            <person name="Ronald P.C."/>
            <person name="Panaud O."/>
            <person name="Kellogg E.A."/>
            <person name="Brutnell T.P."/>
            <person name="Doust A.N."/>
            <person name="Tuskan G.A."/>
            <person name="Rokhsar D."/>
            <person name="Devos K.M."/>
        </authorList>
    </citation>
    <scope>NUCLEOTIDE SEQUENCE [LARGE SCALE GENOMIC DNA]</scope>
    <source>
        <strain evidence="3">cv. Yugu1</strain>
    </source>
</reference>
<dbReference type="FunCoup" id="K4A253">
    <property type="interactions" value="298"/>
</dbReference>
<feature type="coiled-coil region" evidence="1">
    <location>
        <begin position="114"/>
        <end position="141"/>
    </location>
</feature>
<proteinExistence type="predicted"/>